<dbReference type="InterPro" id="IPR000504">
    <property type="entry name" value="RRM_dom"/>
</dbReference>
<evidence type="ECO:0000256" key="2">
    <source>
        <dbReference type="SAM" id="MobiDB-lite"/>
    </source>
</evidence>
<dbReference type="Gene3D" id="3.30.70.330">
    <property type="match status" value="1"/>
</dbReference>
<proteinExistence type="predicted"/>
<dbReference type="CDD" id="cd00590">
    <property type="entry name" value="RRM_SF"/>
    <property type="match status" value="1"/>
</dbReference>
<reference evidence="4" key="2">
    <citation type="submission" date="2023-02" db="EMBL/GenBank/DDBJ databases">
        <authorList>
            <person name="Swenson N.G."/>
            <person name="Wegrzyn J.L."/>
            <person name="Mcevoy S.L."/>
        </authorList>
    </citation>
    <scope>NUCLEOTIDE SEQUENCE</scope>
    <source>
        <strain evidence="4">91603</strain>
        <tissue evidence="4">Leaf</tissue>
    </source>
</reference>
<dbReference type="GO" id="GO:0003723">
    <property type="term" value="F:RNA binding"/>
    <property type="evidence" value="ECO:0007669"/>
    <property type="project" value="UniProtKB-UniRule"/>
</dbReference>
<accession>A0AAD5ISR1</accession>
<evidence type="ECO:0000313" key="4">
    <source>
        <dbReference type="EMBL" id="KAI9176445.1"/>
    </source>
</evidence>
<evidence type="ECO:0000259" key="3">
    <source>
        <dbReference type="PROSITE" id="PS50102"/>
    </source>
</evidence>
<keyword evidence="1" id="KW-0694">RNA-binding</keyword>
<dbReference type="InterPro" id="IPR012677">
    <property type="entry name" value="Nucleotide-bd_a/b_plait_sf"/>
</dbReference>
<sequence length="335" mass="38101">MIEKGRDRSCRQGRRFESCDFRERLFSIYMDNLNPIVDQACLWGMFKTFDRVRIVFLSSRSNSRRSSFAFIQFASLVEASKVARLTDGLRKKGSQVFSRNGESSDNPCFQIQKPQYKVGEKVVRKFTDFQADDRSLSLERKEGEDCVKRREIWEHSRSIMGKRSTLICQFKDKGKKKFVRKPKVKQVIFFNPRAKLVLEKRKESYVGRVADDGFRLSSTDFNKEWVLDQGRFKGECSHHSMGSLGGSKSNIIVDLGLISVANGPSSTHFQLNSSIDKSNEDKDSESGIGLAGQRISKENKPNPKTCRCNSIRKSGPAQSRPVLSPRIESILSAKS</sequence>
<dbReference type="Pfam" id="PF00076">
    <property type="entry name" value="RRM_1"/>
    <property type="match status" value="1"/>
</dbReference>
<gene>
    <name evidence="4" type="ORF">LWI28_002928</name>
</gene>
<protein>
    <recommendedName>
        <fullName evidence="3">RRM domain-containing protein</fullName>
    </recommendedName>
</protein>
<dbReference type="EMBL" id="JAJSOW010000102">
    <property type="protein sequence ID" value="KAI9176445.1"/>
    <property type="molecule type" value="Genomic_DNA"/>
</dbReference>
<dbReference type="SUPFAM" id="SSF54928">
    <property type="entry name" value="RNA-binding domain, RBD"/>
    <property type="match status" value="1"/>
</dbReference>
<comment type="caution">
    <text evidence="4">The sequence shown here is derived from an EMBL/GenBank/DDBJ whole genome shotgun (WGS) entry which is preliminary data.</text>
</comment>
<keyword evidence="5" id="KW-1185">Reference proteome</keyword>
<evidence type="ECO:0000313" key="5">
    <source>
        <dbReference type="Proteomes" id="UP001064489"/>
    </source>
</evidence>
<organism evidence="4 5">
    <name type="scientific">Acer negundo</name>
    <name type="common">Box elder</name>
    <dbReference type="NCBI Taxonomy" id="4023"/>
    <lineage>
        <taxon>Eukaryota</taxon>
        <taxon>Viridiplantae</taxon>
        <taxon>Streptophyta</taxon>
        <taxon>Embryophyta</taxon>
        <taxon>Tracheophyta</taxon>
        <taxon>Spermatophyta</taxon>
        <taxon>Magnoliopsida</taxon>
        <taxon>eudicotyledons</taxon>
        <taxon>Gunneridae</taxon>
        <taxon>Pentapetalae</taxon>
        <taxon>rosids</taxon>
        <taxon>malvids</taxon>
        <taxon>Sapindales</taxon>
        <taxon>Sapindaceae</taxon>
        <taxon>Hippocastanoideae</taxon>
        <taxon>Acereae</taxon>
        <taxon>Acer</taxon>
    </lineage>
</organism>
<dbReference type="AlphaFoldDB" id="A0AAD5ISR1"/>
<feature type="region of interest" description="Disordered" evidence="2">
    <location>
        <begin position="271"/>
        <end position="335"/>
    </location>
</feature>
<dbReference type="Proteomes" id="UP001064489">
    <property type="component" value="Chromosome 5"/>
</dbReference>
<feature type="domain" description="RRM" evidence="3">
    <location>
        <begin position="26"/>
        <end position="103"/>
    </location>
</feature>
<reference evidence="4" key="1">
    <citation type="journal article" date="2022" name="Plant J.">
        <title>Strategies of tolerance reflected in two North American maple genomes.</title>
        <authorList>
            <person name="McEvoy S.L."/>
            <person name="Sezen U.U."/>
            <person name="Trouern-Trend A."/>
            <person name="McMahon S.M."/>
            <person name="Schaberg P.G."/>
            <person name="Yang J."/>
            <person name="Wegrzyn J.L."/>
            <person name="Swenson N.G."/>
        </authorList>
    </citation>
    <scope>NUCLEOTIDE SEQUENCE</scope>
    <source>
        <strain evidence="4">91603</strain>
    </source>
</reference>
<dbReference type="PROSITE" id="PS50102">
    <property type="entry name" value="RRM"/>
    <property type="match status" value="1"/>
</dbReference>
<dbReference type="InterPro" id="IPR035979">
    <property type="entry name" value="RBD_domain_sf"/>
</dbReference>
<dbReference type="SMART" id="SM00360">
    <property type="entry name" value="RRM"/>
    <property type="match status" value="1"/>
</dbReference>
<evidence type="ECO:0000256" key="1">
    <source>
        <dbReference type="PROSITE-ProRule" id="PRU00176"/>
    </source>
</evidence>
<name>A0AAD5ISR1_ACENE</name>